<keyword evidence="2" id="KW-0238">DNA-binding</keyword>
<keyword evidence="3" id="KW-0010">Activator</keyword>
<feature type="region of interest" description="Disordered" evidence="6">
    <location>
        <begin position="75"/>
        <end position="117"/>
    </location>
</feature>
<protein>
    <submittedName>
        <fullName evidence="7">cAMP responsive element binding protein 3 like 3</fullName>
    </submittedName>
</protein>
<keyword evidence="4" id="KW-0804">Transcription</keyword>
<dbReference type="VEuPathDB" id="HostDB:GeneID_118658839"/>
<reference evidence="7 8" key="1">
    <citation type="journal article" date="2020" name="Nature">
        <title>Six reference-quality genomes reveal evolution of bat adaptations.</title>
        <authorList>
            <person name="Jebb D."/>
            <person name="Huang Z."/>
            <person name="Pippel M."/>
            <person name="Hughes G.M."/>
            <person name="Lavrichenko K."/>
            <person name="Devanna P."/>
            <person name="Winkler S."/>
            <person name="Jermiin L.S."/>
            <person name="Skirmuntt E.C."/>
            <person name="Katzourakis A."/>
            <person name="Burkitt-Gray L."/>
            <person name="Ray D.A."/>
            <person name="Sullivan K.A.M."/>
            <person name="Roscito J.G."/>
            <person name="Kirilenko B.M."/>
            <person name="Davalos L.M."/>
            <person name="Corthals A.P."/>
            <person name="Power M.L."/>
            <person name="Jones G."/>
            <person name="Ransome R.D."/>
            <person name="Dechmann D.K.N."/>
            <person name="Locatelli A.G."/>
            <person name="Puechmaille S.J."/>
            <person name="Fedrigo O."/>
            <person name="Jarvis E.D."/>
            <person name="Hiller M."/>
            <person name="Vernes S.C."/>
            <person name="Myers E.W."/>
            <person name="Teeling E.C."/>
        </authorList>
    </citation>
    <scope>NUCLEOTIDE SEQUENCE [LARGE SCALE GENOMIC DNA]</scope>
    <source>
        <strain evidence="7">MMyoMyo1</strain>
        <tissue evidence="7">Flight muscle</tissue>
    </source>
</reference>
<evidence type="ECO:0000256" key="2">
    <source>
        <dbReference type="ARBA" id="ARBA00023125"/>
    </source>
</evidence>
<dbReference type="GO" id="GO:0000981">
    <property type="term" value="F:DNA-binding transcription factor activity, RNA polymerase II-specific"/>
    <property type="evidence" value="ECO:0007669"/>
    <property type="project" value="TreeGrafter"/>
</dbReference>
<dbReference type="SUPFAM" id="SSF47454">
    <property type="entry name" value="A DNA-binding domain in eukaryotic transcription factors"/>
    <property type="match status" value="1"/>
</dbReference>
<feature type="compositionally biased region" description="Low complexity" evidence="6">
    <location>
        <begin position="317"/>
        <end position="336"/>
    </location>
</feature>
<dbReference type="EMBL" id="JABWUV010000006">
    <property type="protein sequence ID" value="KAF6348149.1"/>
    <property type="molecule type" value="Genomic_DNA"/>
</dbReference>
<feature type="region of interest" description="Disordered" evidence="6">
    <location>
        <begin position="308"/>
        <end position="342"/>
    </location>
</feature>
<keyword evidence="8" id="KW-1185">Reference proteome</keyword>
<comment type="caution">
    <text evidence="7">The sequence shown here is derived from an EMBL/GenBank/DDBJ whole genome shotgun (WGS) entry which is preliminary data.</text>
</comment>
<evidence type="ECO:0000256" key="1">
    <source>
        <dbReference type="ARBA" id="ARBA00023015"/>
    </source>
</evidence>
<dbReference type="AlphaFoldDB" id="A0A7J7XER8"/>
<gene>
    <name evidence="7" type="ORF">mMyoMyo1_003321</name>
</gene>
<dbReference type="GO" id="GO:0005634">
    <property type="term" value="C:nucleus"/>
    <property type="evidence" value="ECO:0007669"/>
    <property type="project" value="TreeGrafter"/>
</dbReference>
<evidence type="ECO:0000256" key="3">
    <source>
        <dbReference type="ARBA" id="ARBA00023159"/>
    </source>
</evidence>
<dbReference type="PANTHER" id="PTHR45996:SF1">
    <property type="entry name" value="CYCLIC AMP-RESPONSIVE ELEMENT-BINDING PROTEIN 3-LIKE PROTEIN 3"/>
    <property type="match status" value="1"/>
</dbReference>
<sequence length="401" mass="42460">MNGDLPAGKMASSTCLVGPIDSLELLDLLFDRQDGILRHEDLGEDWGHAGDQQVLPAPDSEEFLNCILGSGDSVPSSPLWSPADSDSGISEDLPSDPQDTPPHNVPATAPGGGHFSESGKGLCPSYLPVPHSPNRPLGPAAQVLEASVAIDLEMWNPGLYPEEQAELAVSPPSCNLTVKDLLLSGSGDLQQHALAAPHLLRPGTGHCQELVLTEDEKKLLAKEGISLPTQLPLTKYEERVLKKIRRKIRNKQSTSKSAQAGTCIAVLLLSFALIVLPSISPFALNKAESPGDFTPVRVFSRTLHNDAASRVAPDTTPGSEAPGPQAEAGAPQGGSPRSPRVHWKSQDMLALENSTEELNKSTLVQGNWAEELSQATLLDWASSEPALSPGLVGLEAVGEEL</sequence>
<dbReference type="InterPro" id="IPR051381">
    <property type="entry name" value="CREB_ATF_subfamily"/>
</dbReference>
<dbReference type="GO" id="GO:0000978">
    <property type="term" value="F:RNA polymerase II cis-regulatory region sequence-specific DNA binding"/>
    <property type="evidence" value="ECO:0007669"/>
    <property type="project" value="TreeGrafter"/>
</dbReference>
<keyword evidence="5" id="KW-0539">Nucleus</keyword>
<evidence type="ECO:0000256" key="6">
    <source>
        <dbReference type="SAM" id="MobiDB-lite"/>
    </source>
</evidence>
<evidence type="ECO:0000256" key="5">
    <source>
        <dbReference type="ARBA" id="ARBA00023242"/>
    </source>
</evidence>
<accession>A0A7J7XER8</accession>
<evidence type="ECO:0000313" key="8">
    <source>
        <dbReference type="Proteomes" id="UP000527355"/>
    </source>
</evidence>
<organism evidence="7 8">
    <name type="scientific">Myotis myotis</name>
    <name type="common">Greater mouse-eared bat</name>
    <name type="synonym">Vespertilio myotis</name>
    <dbReference type="NCBI Taxonomy" id="51298"/>
    <lineage>
        <taxon>Eukaryota</taxon>
        <taxon>Metazoa</taxon>
        <taxon>Chordata</taxon>
        <taxon>Craniata</taxon>
        <taxon>Vertebrata</taxon>
        <taxon>Euteleostomi</taxon>
        <taxon>Mammalia</taxon>
        <taxon>Eutheria</taxon>
        <taxon>Laurasiatheria</taxon>
        <taxon>Chiroptera</taxon>
        <taxon>Yangochiroptera</taxon>
        <taxon>Vespertilionidae</taxon>
        <taxon>Myotis</taxon>
    </lineage>
</organism>
<name>A0A7J7XER8_MYOMY</name>
<dbReference type="InterPro" id="IPR008917">
    <property type="entry name" value="TF_DNA-bd_sf"/>
</dbReference>
<evidence type="ECO:0000256" key="4">
    <source>
        <dbReference type="ARBA" id="ARBA00023163"/>
    </source>
</evidence>
<evidence type="ECO:0000313" key="7">
    <source>
        <dbReference type="EMBL" id="KAF6348149.1"/>
    </source>
</evidence>
<keyword evidence="1" id="KW-0805">Transcription regulation</keyword>
<proteinExistence type="predicted"/>
<dbReference type="PANTHER" id="PTHR45996">
    <property type="entry name" value="AGAP001464-PB"/>
    <property type="match status" value="1"/>
</dbReference>
<dbReference type="Proteomes" id="UP000527355">
    <property type="component" value="Unassembled WGS sequence"/>
</dbReference>